<keyword evidence="4" id="KW-1185">Reference proteome</keyword>
<evidence type="ECO:0008006" key="5">
    <source>
        <dbReference type="Google" id="ProtNLM"/>
    </source>
</evidence>
<accession>W7QGT9</accession>
<sequence>MTTASMQMESQWLASGGYSDKLFKQILAVLFIGYFVVAVVVPNIEVPELTREQQTRLPPQLAKVVLDKKIPPKPEPAPQEIVEEKPPEPTPVEKKQAAKAAAKKVAQKAGLAAMKDSLFALRDAVKVEQPKQPLKQGKQSQTEFKRDMLDAAAGKKAVIMQQAQVATVDAAEPADAVPNQQMRLAQNEQLQDLGLYGNDEENIADETSEGGELASRSEQEIRQTLEAHKASLYQLYNRALRKNPLLAGKVVFDMVVTSTGEISQVSIVSSELNDAKLERRLMIKLRGIQFASKDVADTETQWTIEFLPS</sequence>
<feature type="region of interest" description="Disordered" evidence="1">
    <location>
        <begin position="69"/>
        <end position="91"/>
    </location>
</feature>
<dbReference type="NCBIfam" id="NF033768">
    <property type="entry name" value="myxo_SS_tail"/>
    <property type="match status" value="1"/>
</dbReference>
<feature type="transmembrane region" description="Helical" evidence="2">
    <location>
        <begin position="22"/>
        <end position="41"/>
    </location>
</feature>
<keyword evidence="2" id="KW-0472">Membrane</keyword>
<evidence type="ECO:0000313" key="4">
    <source>
        <dbReference type="Proteomes" id="UP000019276"/>
    </source>
</evidence>
<dbReference type="STRING" id="1328313.DS2_18785"/>
<evidence type="ECO:0000313" key="3">
    <source>
        <dbReference type="EMBL" id="EWH08152.1"/>
    </source>
</evidence>
<dbReference type="RefSeq" id="WP_051480024.1">
    <property type="nucleotide sequence ID" value="NZ_ARZY01000064.1"/>
</dbReference>
<gene>
    <name evidence="3" type="ORF">DS2_18785</name>
</gene>
<evidence type="ECO:0000256" key="2">
    <source>
        <dbReference type="SAM" id="Phobius"/>
    </source>
</evidence>
<dbReference type="OrthoDB" id="7057177at2"/>
<dbReference type="InterPro" id="IPR049806">
    <property type="entry name" value="MasK-like_C"/>
</dbReference>
<feature type="compositionally biased region" description="Basic and acidic residues" evidence="1">
    <location>
        <begin position="82"/>
        <end position="91"/>
    </location>
</feature>
<dbReference type="AlphaFoldDB" id="W7QGT9"/>
<dbReference type="Proteomes" id="UP000019276">
    <property type="component" value="Unassembled WGS sequence"/>
</dbReference>
<reference evidence="3 4" key="1">
    <citation type="journal article" date="2014" name="Genome Announc.">
        <title>Draft Genome Sequence of the Agar-Degrading Bacterium Catenovulum sp. Strain DS-2, Isolated from Intestines of Haliotis diversicolor.</title>
        <authorList>
            <person name="Shan D."/>
            <person name="Li X."/>
            <person name="Gu Z."/>
            <person name="Wei G."/>
            <person name="Gao Z."/>
            <person name="Shao Z."/>
        </authorList>
    </citation>
    <scope>NUCLEOTIDE SEQUENCE [LARGE SCALE GENOMIC DNA]</scope>
    <source>
        <strain evidence="3 4">DS-2</strain>
    </source>
</reference>
<dbReference type="eggNOG" id="COG0810">
    <property type="taxonomic scope" value="Bacteria"/>
</dbReference>
<organism evidence="3 4">
    <name type="scientific">Catenovulum agarivorans DS-2</name>
    <dbReference type="NCBI Taxonomy" id="1328313"/>
    <lineage>
        <taxon>Bacteria</taxon>
        <taxon>Pseudomonadati</taxon>
        <taxon>Pseudomonadota</taxon>
        <taxon>Gammaproteobacteria</taxon>
        <taxon>Alteromonadales</taxon>
        <taxon>Alteromonadaceae</taxon>
        <taxon>Catenovulum</taxon>
    </lineage>
</organism>
<proteinExistence type="predicted"/>
<dbReference type="EMBL" id="ARZY01000064">
    <property type="protein sequence ID" value="EWH08152.1"/>
    <property type="molecule type" value="Genomic_DNA"/>
</dbReference>
<protein>
    <recommendedName>
        <fullName evidence="5">Energy transducer TonB</fullName>
    </recommendedName>
</protein>
<comment type="caution">
    <text evidence="3">The sequence shown here is derived from an EMBL/GenBank/DDBJ whole genome shotgun (WGS) entry which is preliminary data.</text>
</comment>
<name>W7QGT9_9ALTE</name>
<keyword evidence="2" id="KW-0812">Transmembrane</keyword>
<evidence type="ECO:0000256" key="1">
    <source>
        <dbReference type="SAM" id="MobiDB-lite"/>
    </source>
</evidence>
<keyword evidence="2" id="KW-1133">Transmembrane helix</keyword>